<dbReference type="Pfam" id="PF01266">
    <property type="entry name" value="DAO"/>
    <property type="match status" value="1"/>
</dbReference>
<evidence type="ECO:0000256" key="4">
    <source>
        <dbReference type="ARBA" id="ARBA00022827"/>
    </source>
</evidence>
<gene>
    <name evidence="7" type="ORF">PV06_06678</name>
</gene>
<dbReference type="SUPFAM" id="SSF54373">
    <property type="entry name" value="FAD-linked reductases, C-terminal domain"/>
    <property type="match status" value="1"/>
</dbReference>
<dbReference type="GO" id="GO:0071949">
    <property type="term" value="F:FAD binding"/>
    <property type="evidence" value="ECO:0007669"/>
    <property type="project" value="InterPro"/>
</dbReference>
<dbReference type="GeneID" id="27358752"/>
<dbReference type="AlphaFoldDB" id="A0A0D2BUH0"/>
<evidence type="ECO:0000256" key="2">
    <source>
        <dbReference type="ARBA" id="ARBA00006730"/>
    </source>
</evidence>
<evidence type="ECO:0000313" key="8">
    <source>
        <dbReference type="Proteomes" id="UP000053342"/>
    </source>
</evidence>
<name>A0A0D2BUH0_9EURO</name>
<keyword evidence="5" id="KW-0560">Oxidoreductase</keyword>
<evidence type="ECO:0000256" key="5">
    <source>
        <dbReference type="ARBA" id="ARBA00023002"/>
    </source>
</evidence>
<keyword evidence="3" id="KW-0285">Flavoprotein</keyword>
<feature type="domain" description="FAD dependent oxidoreductase" evidence="6">
    <location>
        <begin position="82"/>
        <end position="325"/>
    </location>
</feature>
<evidence type="ECO:0000256" key="3">
    <source>
        <dbReference type="ARBA" id="ARBA00022630"/>
    </source>
</evidence>
<dbReference type="Proteomes" id="UP000053342">
    <property type="component" value="Unassembled WGS sequence"/>
</dbReference>
<dbReference type="VEuPathDB" id="FungiDB:PV06_06678"/>
<dbReference type="GO" id="GO:0019478">
    <property type="term" value="P:D-amino acid catabolic process"/>
    <property type="evidence" value="ECO:0007669"/>
    <property type="project" value="TreeGrafter"/>
</dbReference>
<accession>A0A0D2BUH0</accession>
<dbReference type="Gene3D" id="3.30.9.10">
    <property type="entry name" value="D-Amino Acid Oxidase, subunit A, domain 2"/>
    <property type="match status" value="1"/>
</dbReference>
<evidence type="ECO:0000256" key="1">
    <source>
        <dbReference type="ARBA" id="ARBA00001974"/>
    </source>
</evidence>
<dbReference type="PANTHER" id="PTHR11530">
    <property type="entry name" value="D-AMINO ACID OXIDASE"/>
    <property type="match status" value="1"/>
</dbReference>
<dbReference type="EMBL" id="KN847337">
    <property type="protein sequence ID" value="KIW41087.1"/>
    <property type="molecule type" value="Genomic_DNA"/>
</dbReference>
<reference evidence="7 8" key="1">
    <citation type="submission" date="2015-01" db="EMBL/GenBank/DDBJ databases">
        <title>The Genome Sequence of Exophiala oligosperma CBS72588.</title>
        <authorList>
            <consortium name="The Broad Institute Genomics Platform"/>
            <person name="Cuomo C."/>
            <person name="de Hoog S."/>
            <person name="Gorbushina A."/>
            <person name="Stielow B."/>
            <person name="Teixiera M."/>
            <person name="Abouelleil A."/>
            <person name="Chapman S.B."/>
            <person name="Priest M."/>
            <person name="Young S.K."/>
            <person name="Wortman J."/>
            <person name="Nusbaum C."/>
            <person name="Birren B."/>
        </authorList>
    </citation>
    <scope>NUCLEOTIDE SEQUENCE [LARGE SCALE GENOMIC DNA]</scope>
    <source>
        <strain evidence="7 8">CBS 72588</strain>
    </source>
</reference>
<comment type="similarity">
    <text evidence="2">Belongs to the DAMOX/DASOX family.</text>
</comment>
<dbReference type="InterPro" id="IPR023209">
    <property type="entry name" value="DAO"/>
</dbReference>
<evidence type="ECO:0000259" key="6">
    <source>
        <dbReference type="Pfam" id="PF01266"/>
    </source>
</evidence>
<evidence type="ECO:0000313" key="7">
    <source>
        <dbReference type="EMBL" id="KIW41087.1"/>
    </source>
</evidence>
<keyword evidence="4" id="KW-0274">FAD</keyword>
<dbReference type="OrthoDB" id="409956at2759"/>
<dbReference type="RefSeq" id="XP_016261303.1">
    <property type="nucleotide sequence ID" value="XM_016407823.1"/>
</dbReference>
<proteinExistence type="inferred from homology"/>
<sequence>MWRSNGLPHEHEIQAWDRESYQLWLRSCVRPSAQDKLTVTTPPKGSSITGVPMRLFWTGPHEFIPDGPESIWYAPHVQNFRVLEPAELPRPFVCGAIHDGIAINTNFYLISLVSTIRALGGRIIRASLPREGGLAQAIMAAEEIVQSDKGGGIQEQHQHPVDLFVNATGLGARTLVPDSDVYPIRGQTVTVRGEAKNITTMFYPGVNASITPRVGSGVSVLGSTYQAGNWDRNPDPQVTRTILERCKALGPELLNDDGEFDVVSVDVAFRPGRRGGPRVELEEIVIDGATEDGSEIRTRVVCHEYGHAGGGYQNSFGSARKVVELVNSWFRQENNVDRARL</sequence>
<dbReference type="HOGENOM" id="CLU_034311_0_0_1"/>
<dbReference type="InterPro" id="IPR006076">
    <property type="entry name" value="FAD-dep_OxRdtase"/>
</dbReference>
<dbReference type="SUPFAM" id="SSF51971">
    <property type="entry name" value="Nucleotide-binding domain"/>
    <property type="match status" value="1"/>
</dbReference>
<dbReference type="Gene3D" id="3.40.50.720">
    <property type="entry name" value="NAD(P)-binding Rossmann-like Domain"/>
    <property type="match status" value="1"/>
</dbReference>
<comment type="cofactor">
    <cofactor evidence="1">
        <name>FAD</name>
        <dbReference type="ChEBI" id="CHEBI:57692"/>
    </cofactor>
</comment>
<dbReference type="STRING" id="215243.A0A0D2BUH0"/>
<dbReference type="PANTHER" id="PTHR11530:SF11">
    <property type="entry name" value="D-ASPARTATE OXIDASE"/>
    <property type="match status" value="1"/>
</dbReference>
<dbReference type="GO" id="GO:0005737">
    <property type="term" value="C:cytoplasm"/>
    <property type="evidence" value="ECO:0007669"/>
    <property type="project" value="TreeGrafter"/>
</dbReference>
<dbReference type="GO" id="GO:0003884">
    <property type="term" value="F:D-amino-acid oxidase activity"/>
    <property type="evidence" value="ECO:0007669"/>
    <property type="project" value="InterPro"/>
</dbReference>
<protein>
    <recommendedName>
        <fullName evidence="6">FAD dependent oxidoreductase domain-containing protein</fullName>
    </recommendedName>
</protein>
<keyword evidence="8" id="KW-1185">Reference proteome</keyword>
<organism evidence="7 8">
    <name type="scientific">Exophiala oligosperma</name>
    <dbReference type="NCBI Taxonomy" id="215243"/>
    <lineage>
        <taxon>Eukaryota</taxon>
        <taxon>Fungi</taxon>
        <taxon>Dikarya</taxon>
        <taxon>Ascomycota</taxon>
        <taxon>Pezizomycotina</taxon>
        <taxon>Eurotiomycetes</taxon>
        <taxon>Chaetothyriomycetidae</taxon>
        <taxon>Chaetothyriales</taxon>
        <taxon>Herpotrichiellaceae</taxon>
        <taxon>Exophiala</taxon>
    </lineage>
</organism>